<feature type="region of interest" description="Disordered" evidence="1">
    <location>
        <begin position="253"/>
        <end position="351"/>
    </location>
</feature>
<feature type="compositionally biased region" description="Low complexity" evidence="1">
    <location>
        <begin position="328"/>
        <end position="340"/>
    </location>
</feature>
<feature type="transmembrane region" description="Helical" evidence="2">
    <location>
        <begin position="173"/>
        <end position="196"/>
    </location>
</feature>
<dbReference type="EMBL" id="KN835138">
    <property type="protein sequence ID" value="KIK48360.1"/>
    <property type="molecule type" value="Genomic_DNA"/>
</dbReference>
<keyword evidence="2" id="KW-0472">Membrane</keyword>
<dbReference type="InParanoid" id="A0A0D0ADP4"/>
<accession>A0A0D0ADP4</accession>
<reference evidence="4" key="2">
    <citation type="submission" date="2015-01" db="EMBL/GenBank/DDBJ databases">
        <title>Evolutionary Origins and Diversification of the Mycorrhizal Mutualists.</title>
        <authorList>
            <consortium name="DOE Joint Genome Institute"/>
            <consortium name="Mycorrhizal Genomics Consortium"/>
            <person name="Kohler A."/>
            <person name="Kuo A."/>
            <person name="Nagy L.G."/>
            <person name="Floudas D."/>
            <person name="Copeland A."/>
            <person name="Barry K.W."/>
            <person name="Cichocki N."/>
            <person name="Veneault-Fourrey C."/>
            <person name="LaButti K."/>
            <person name="Lindquist E.A."/>
            <person name="Lipzen A."/>
            <person name="Lundell T."/>
            <person name="Morin E."/>
            <person name="Murat C."/>
            <person name="Riley R."/>
            <person name="Ohm R."/>
            <person name="Sun H."/>
            <person name="Tunlid A."/>
            <person name="Henrissat B."/>
            <person name="Grigoriev I.V."/>
            <person name="Hibbett D.S."/>
            <person name="Martin F."/>
        </authorList>
    </citation>
    <scope>NUCLEOTIDE SEQUENCE [LARGE SCALE GENOMIC DNA]</scope>
    <source>
        <strain evidence="4">UH-Slu-Lm8-n1</strain>
    </source>
</reference>
<dbReference type="OrthoDB" id="2756128at2759"/>
<feature type="region of interest" description="Disordered" evidence="1">
    <location>
        <begin position="516"/>
        <end position="589"/>
    </location>
</feature>
<name>A0A0D0ADP4_9AGAM</name>
<evidence type="ECO:0000256" key="1">
    <source>
        <dbReference type="SAM" id="MobiDB-lite"/>
    </source>
</evidence>
<proteinExistence type="predicted"/>
<protein>
    <submittedName>
        <fullName evidence="3">Uncharacterized protein</fullName>
    </submittedName>
</protein>
<dbReference type="HOGENOM" id="CLU_032937_0_0_1"/>
<keyword evidence="2" id="KW-0812">Transmembrane</keyword>
<keyword evidence="2" id="KW-1133">Transmembrane helix</keyword>
<gene>
    <name evidence="3" type="ORF">CY34DRAFT_798179</name>
</gene>
<dbReference type="Proteomes" id="UP000054485">
    <property type="component" value="Unassembled WGS sequence"/>
</dbReference>
<keyword evidence="4" id="KW-1185">Reference proteome</keyword>
<feature type="compositionally biased region" description="Basic residues" evidence="1">
    <location>
        <begin position="253"/>
        <end position="266"/>
    </location>
</feature>
<feature type="region of interest" description="Disordered" evidence="1">
    <location>
        <begin position="1"/>
        <end position="23"/>
    </location>
</feature>
<feature type="compositionally biased region" description="Low complexity" evidence="1">
    <location>
        <begin position="286"/>
        <end position="299"/>
    </location>
</feature>
<organism evidence="3 4">
    <name type="scientific">Suillus luteus UH-Slu-Lm8-n1</name>
    <dbReference type="NCBI Taxonomy" id="930992"/>
    <lineage>
        <taxon>Eukaryota</taxon>
        <taxon>Fungi</taxon>
        <taxon>Dikarya</taxon>
        <taxon>Basidiomycota</taxon>
        <taxon>Agaricomycotina</taxon>
        <taxon>Agaricomycetes</taxon>
        <taxon>Agaricomycetidae</taxon>
        <taxon>Boletales</taxon>
        <taxon>Suillineae</taxon>
        <taxon>Suillaceae</taxon>
        <taxon>Suillus</taxon>
    </lineage>
</organism>
<feature type="compositionally biased region" description="Low complexity" evidence="1">
    <location>
        <begin position="79"/>
        <end position="97"/>
    </location>
</feature>
<feature type="region of interest" description="Disordered" evidence="1">
    <location>
        <begin position="420"/>
        <end position="441"/>
    </location>
</feature>
<evidence type="ECO:0000313" key="3">
    <source>
        <dbReference type="EMBL" id="KIK48360.1"/>
    </source>
</evidence>
<feature type="region of interest" description="Disordered" evidence="1">
    <location>
        <begin position="79"/>
        <end position="98"/>
    </location>
</feature>
<sequence>MAKQKHGQSGSRPDRQPRRQSPVAIACPSSSVLSILATIAASSHTVDGSPLPLPTPPPSFLCPFIDHVNICVRETTPTTSYSSITTSSTPSTTTTQSVPQVADKYVQGPDGRWHKADGWTLYGSTCCGPSPDLTVDDDALSTPVSVPTVSAQVDSILPAGWSTTSQTNRTDSIIILSLAIVLAVSICGFIIGCIVWRKRRRKISNREKKKNDLELKARNKVNLEDLSEDGDRETEARGKNRLWARASARWKANIRHSARRRRRRHGFSSTKSRPQSPILLDPPEGSTQPSSPASSRRQSIAPTSEDIDYHDAPIENSLTPTRPPSTSPDPSSSCSTSSPPAYMYPAPHARPEIEGCPQEVSHVPSGDPTSRRGSLLFGDDFPPTDHDDIPYHPSCAGHVAVDDKTHLARMAELASAPPVIRHNTRGSPSPIQGSAPEWSDDFEELPSQSVAVSPSDNALFEVSDSGFPRPPSKSILSPSYFDGHSYLQDITALDPISLPSMPPYEARPNAIPFEDTLTASAPPISEDDQALDSWEGSAPEASDIYGDECDTQIATSPSLPSSSSVFSSQASAPPEELVSMHGVLPIYQP</sequence>
<evidence type="ECO:0000313" key="4">
    <source>
        <dbReference type="Proteomes" id="UP000054485"/>
    </source>
</evidence>
<reference evidence="3 4" key="1">
    <citation type="submission" date="2014-04" db="EMBL/GenBank/DDBJ databases">
        <authorList>
            <consortium name="DOE Joint Genome Institute"/>
            <person name="Kuo A."/>
            <person name="Ruytinx J."/>
            <person name="Rineau F."/>
            <person name="Colpaert J."/>
            <person name="Kohler A."/>
            <person name="Nagy L.G."/>
            <person name="Floudas D."/>
            <person name="Copeland A."/>
            <person name="Barry K.W."/>
            <person name="Cichocki N."/>
            <person name="Veneault-Fourrey C."/>
            <person name="LaButti K."/>
            <person name="Lindquist E.A."/>
            <person name="Lipzen A."/>
            <person name="Lundell T."/>
            <person name="Morin E."/>
            <person name="Murat C."/>
            <person name="Sun H."/>
            <person name="Tunlid A."/>
            <person name="Henrissat B."/>
            <person name="Grigoriev I.V."/>
            <person name="Hibbett D.S."/>
            <person name="Martin F."/>
            <person name="Nordberg H.P."/>
            <person name="Cantor M.N."/>
            <person name="Hua S.X."/>
        </authorList>
    </citation>
    <scope>NUCLEOTIDE SEQUENCE [LARGE SCALE GENOMIC DNA]</scope>
    <source>
        <strain evidence="3 4">UH-Slu-Lm8-n1</strain>
    </source>
</reference>
<feature type="compositionally biased region" description="Low complexity" evidence="1">
    <location>
        <begin position="554"/>
        <end position="574"/>
    </location>
</feature>
<dbReference type="AlphaFoldDB" id="A0A0D0ADP4"/>
<evidence type="ECO:0000256" key="2">
    <source>
        <dbReference type="SAM" id="Phobius"/>
    </source>
</evidence>